<dbReference type="Proteomes" id="UP000031668">
    <property type="component" value="Unassembled WGS sequence"/>
</dbReference>
<dbReference type="Pfam" id="PF06229">
    <property type="entry name" value="FRG1"/>
    <property type="match status" value="1"/>
</dbReference>
<protein>
    <submittedName>
        <fullName evidence="5">Protein FRG1</fullName>
    </submittedName>
</protein>
<gene>
    <name evidence="5" type="ORF">RF11_16094</name>
</gene>
<dbReference type="Gene3D" id="2.80.10.50">
    <property type="match status" value="1"/>
</dbReference>
<accession>A0A0C2MMW2</accession>
<dbReference type="InterPro" id="IPR008999">
    <property type="entry name" value="Actin-crosslinking"/>
</dbReference>
<organism evidence="5 6">
    <name type="scientific">Thelohanellus kitauei</name>
    <name type="common">Myxosporean</name>
    <dbReference type="NCBI Taxonomy" id="669202"/>
    <lineage>
        <taxon>Eukaryota</taxon>
        <taxon>Metazoa</taxon>
        <taxon>Cnidaria</taxon>
        <taxon>Myxozoa</taxon>
        <taxon>Myxosporea</taxon>
        <taxon>Bivalvulida</taxon>
        <taxon>Platysporina</taxon>
        <taxon>Myxobolidae</taxon>
        <taxon>Thelohanellus</taxon>
    </lineage>
</organism>
<feature type="region of interest" description="Disordered" evidence="4">
    <location>
        <begin position="1"/>
        <end position="29"/>
    </location>
</feature>
<dbReference type="AlphaFoldDB" id="A0A0C2MMW2"/>
<dbReference type="CDD" id="cd23338">
    <property type="entry name" value="beta-trefoil_FSCN_FRG1"/>
    <property type="match status" value="1"/>
</dbReference>
<evidence type="ECO:0000256" key="3">
    <source>
        <dbReference type="ARBA" id="ARBA00023242"/>
    </source>
</evidence>
<dbReference type="GO" id="GO:0071013">
    <property type="term" value="C:catalytic step 2 spliceosome"/>
    <property type="evidence" value="ECO:0007669"/>
    <property type="project" value="TreeGrafter"/>
</dbReference>
<evidence type="ECO:0000256" key="1">
    <source>
        <dbReference type="ARBA" id="ARBA00004604"/>
    </source>
</evidence>
<evidence type="ECO:0000313" key="6">
    <source>
        <dbReference type="Proteomes" id="UP000031668"/>
    </source>
</evidence>
<dbReference type="GO" id="GO:0055120">
    <property type="term" value="C:striated muscle dense body"/>
    <property type="evidence" value="ECO:0007669"/>
    <property type="project" value="TreeGrafter"/>
</dbReference>
<reference evidence="5 6" key="1">
    <citation type="journal article" date="2014" name="Genome Biol. Evol.">
        <title>The genome of the myxosporean Thelohanellus kitauei shows adaptations to nutrient acquisition within its fish host.</title>
        <authorList>
            <person name="Yang Y."/>
            <person name="Xiong J."/>
            <person name="Zhou Z."/>
            <person name="Huo F."/>
            <person name="Miao W."/>
            <person name="Ran C."/>
            <person name="Liu Y."/>
            <person name="Zhang J."/>
            <person name="Feng J."/>
            <person name="Wang M."/>
            <person name="Wang M."/>
            <person name="Wang L."/>
            <person name="Yao B."/>
        </authorList>
    </citation>
    <scope>NUCLEOTIDE SEQUENCE [LARGE SCALE GENOMIC DNA]</scope>
    <source>
        <strain evidence="5">Wuqing</strain>
    </source>
</reference>
<proteinExistence type="inferred from homology"/>
<comment type="similarity">
    <text evidence="2">Belongs to the FRG1 family.</text>
</comment>
<dbReference type="InterPro" id="IPR010414">
    <property type="entry name" value="FRG1"/>
</dbReference>
<evidence type="ECO:0000256" key="2">
    <source>
        <dbReference type="ARBA" id="ARBA00010878"/>
    </source>
</evidence>
<dbReference type="OMA" id="IEQWEPI"/>
<keyword evidence="6" id="KW-1185">Reference proteome</keyword>
<sequence>MSEYSKARSKPLSFKGVHKTEKERRAESKRKLKKEKEVYLISNDFIEESKQHGGWWIVGTYENALSGKVCIQHDSGAYLSCLESGEISMGPVHDVDTGPSKEETFTLSKTTDGTYGIKTCFDRYLAADDQGKVCSRSEARGYQESFELVVQNNKVAFQAHNKCFLTYSLGVLSATAATASTENEIFTMRTNRPYKEKKKLQDTELSDPTFAEMNAVKKFQSFGNQRVVLTKEPVALLEKARKDGKLCEEMLDRRQRMKTDKYCR</sequence>
<evidence type="ECO:0000256" key="4">
    <source>
        <dbReference type="SAM" id="MobiDB-lite"/>
    </source>
</evidence>
<dbReference type="EMBL" id="JWZT01003741">
    <property type="protein sequence ID" value="KII65685.1"/>
    <property type="molecule type" value="Genomic_DNA"/>
</dbReference>
<dbReference type="GO" id="GO:0005730">
    <property type="term" value="C:nucleolus"/>
    <property type="evidence" value="ECO:0007669"/>
    <property type="project" value="UniProtKB-SubCell"/>
</dbReference>
<evidence type="ECO:0000313" key="5">
    <source>
        <dbReference type="EMBL" id="KII65685.1"/>
    </source>
</evidence>
<dbReference type="GO" id="GO:0051015">
    <property type="term" value="F:actin filament binding"/>
    <property type="evidence" value="ECO:0007669"/>
    <property type="project" value="TreeGrafter"/>
</dbReference>
<comment type="caution">
    <text evidence="5">The sequence shown here is derived from an EMBL/GenBank/DDBJ whole genome shotgun (WGS) entry which is preliminary data.</text>
</comment>
<comment type="subcellular location">
    <subcellularLocation>
        <location evidence="1">Nucleus</location>
        <location evidence="1">Nucleolus</location>
    </subcellularLocation>
</comment>
<dbReference type="PANTHER" id="PTHR12928">
    <property type="entry name" value="FRG1 PROTEIN"/>
    <property type="match status" value="1"/>
</dbReference>
<dbReference type="PANTHER" id="PTHR12928:SF0">
    <property type="entry name" value="FSHD REGION GENE 1"/>
    <property type="match status" value="1"/>
</dbReference>
<keyword evidence="3" id="KW-0539">Nucleus</keyword>
<dbReference type="SUPFAM" id="SSF50405">
    <property type="entry name" value="Actin-crosslinking proteins"/>
    <property type="match status" value="1"/>
</dbReference>
<name>A0A0C2MMW2_THEKT</name>
<dbReference type="OrthoDB" id="5539371at2759"/>